<reference evidence="3 4" key="1">
    <citation type="journal article" date="2015" name="Sci. Rep.">
        <title>The genome of Leishmania panamensis: insights into genomics of the L. (Viannia) subgenus.</title>
        <authorList>
            <person name="Llanes A."/>
            <person name="Restrepo C.M."/>
            <person name="Vecchio G.D."/>
            <person name="Anguizola F.J."/>
            <person name="Lleonart R."/>
        </authorList>
    </citation>
    <scope>NUCLEOTIDE SEQUENCE [LARGE SCALE GENOMIC DNA]</scope>
    <source>
        <strain evidence="3 4">MHOM/PA/94/PSC-1</strain>
    </source>
</reference>
<dbReference type="PANTHER" id="PTHR23159:SF31">
    <property type="entry name" value="CENTROSOME-ASSOCIATED PROTEIN CEP250 ISOFORM X1"/>
    <property type="match status" value="1"/>
</dbReference>
<evidence type="ECO:0000256" key="1">
    <source>
        <dbReference type="SAM" id="Coils"/>
    </source>
</evidence>
<dbReference type="GeneID" id="22577479"/>
<sequence>MQTAPPTQRRRTFSRANGADGTTVPHLVAAEERHRKNLQQIQQLKQALCSTVSGAGAPNMSAPSSRGWSSPSSTFSVPAPSGPSWMASSFESPNGVMASPLPTTGGTTPEPHRPMWTSASAAALRESQQEVEHLVRERNKLQRQCLEWASLVSAAPHRALPSAGTDAPLAFHSVLEAGAWSPVHEAALAVVKQVARFYPSAVHEVESKSDVVTEDASAPLCARSSALFAAHEGELSALRLHNNSSPPPTAEELADALHRVAKFLPRLASMTSAREPVAALGPDLLHHIRALEEEKQSDCLAVLSIVDHLTEVATRLQQEAVEKDEALRVMQETVGGLMEEKSQWAWRARASEEALAERYEQHSQREKAWERELAELLQLKQNAEAASAAPMELPTPTTVHLAEDTRAASAKEAGDGHIAHLQQVLDTKEIVLSTLQEEHRALQVMHAELQTQSQKAETAHHNRIAALESQLSQLEAELQTQLGIIKSTRRKAEDVPQAHPAETAALAEYSRAILAGKEAALPSLQEAKEEVEVEVVEHTADVAQIHAELETASDKLAAAQSTSDRVGSFLLVCDGVSGSNSPVAVSTGPLRLTGLREDVAEGNGAGANVPLQMDELSTPSRRERAGSDDVEEAADSPTKHMDVRKLQQSLKRMSRENTALKRKLEHRGVALAEMEGELEAAQRLVAQRDAQVQGLTAELEKARVTTAWAPAGAKVADEDDTGEETDAETPLQLLDFSELERYEDEGTLYPDPVDLSEWLLGSTEGSSVRFSTYVQQHLSENEQLRITAVGPLYHMGFTLLQMEGLVRQEAGPFCLPMTWCRFLLQLQQVLDTQLQASVLSPADSAKCFYALASSAGLFGSRANPPPDPLTAYSLIIAALCVCLRSSAASSSINSSSKWHCCQAILRHVSHYGVGKAMSQMGRNITDADSQVPDDLFAALCAEFPPATALPEEDAGDESRAASDGTASVAPLCSVRLAALLSSDFLSDCLPISTFALYVAALSDIVNVKVAPDEHLLAANLPTETTQFFEVARPRLSSTQEHDVTPLLLYAARHEYLLFGWAQEMDDAVAEAEGSAPSGDCHSADTAFLTLSSLGVSSTWPASTSVPKAPPCSATVSASAPSPTEVESITQLLIFLCTGVLPALVLAAYHCPSLERESHVINALFRTRRLLMAKRTALLAKNPTEASATSEVVPGASLLLPEARLRNLVNAALAPIKHTAPFPERAVQVPVADYERLHHELLSLYETNETYHGYIRELLSAVETA</sequence>
<keyword evidence="1" id="KW-0175">Coiled coil</keyword>
<dbReference type="VEuPathDB" id="TriTrypDB:LPMP_310530"/>
<dbReference type="EMBL" id="CP009400">
    <property type="protein sequence ID" value="AIO00642.1"/>
    <property type="molecule type" value="Genomic_DNA"/>
</dbReference>
<evidence type="ECO:0000313" key="3">
    <source>
        <dbReference type="EMBL" id="AIO00642.1"/>
    </source>
</evidence>
<name>A0A088SFU3_LEIPA</name>
<dbReference type="RefSeq" id="XP_010701442.1">
    <property type="nucleotide sequence ID" value="XM_010703140.1"/>
</dbReference>
<dbReference type="OrthoDB" id="272989at2759"/>
<keyword evidence="4" id="KW-1185">Reference proteome</keyword>
<dbReference type="AlphaFoldDB" id="A0A088SFU3"/>
<accession>A0A088SFU3</accession>
<dbReference type="Proteomes" id="UP000063063">
    <property type="component" value="Chromosome 31"/>
</dbReference>
<evidence type="ECO:0000313" key="4">
    <source>
        <dbReference type="Proteomes" id="UP000063063"/>
    </source>
</evidence>
<feature type="region of interest" description="Disordered" evidence="2">
    <location>
        <begin position="601"/>
        <end position="644"/>
    </location>
</feature>
<protein>
    <submittedName>
        <fullName evidence="3">Uncharacterized protein</fullName>
    </submittedName>
</protein>
<dbReference type="KEGG" id="lpan:LPMP_310530"/>
<evidence type="ECO:0000256" key="2">
    <source>
        <dbReference type="SAM" id="MobiDB-lite"/>
    </source>
</evidence>
<feature type="coiled-coil region" evidence="1">
    <location>
        <begin position="418"/>
        <end position="484"/>
    </location>
</feature>
<feature type="coiled-coil region" evidence="1">
    <location>
        <begin position="514"/>
        <end position="562"/>
    </location>
</feature>
<feature type="region of interest" description="Disordered" evidence="2">
    <location>
        <begin position="1"/>
        <end position="26"/>
    </location>
</feature>
<gene>
    <name evidence="3" type="ORF">LPMP_310530</name>
</gene>
<dbReference type="eggNOG" id="ENOG502SI98">
    <property type="taxonomic scope" value="Eukaryota"/>
</dbReference>
<feature type="coiled-coil region" evidence="1">
    <location>
        <begin position="352"/>
        <end position="386"/>
    </location>
</feature>
<organism evidence="3 4">
    <name type="scientific">Leishmania panamensis</name>
    <dbReference type="NCBI Taxonomy" id="5679"/>
    <lineage>
        <taxon>Eukaryota</taxon>
        <taxon>Discoba</taxon>
        <taxon>Euglenozoa</taxon>
        <taxon>Kinetoplastea</taxon>
        <taxon>Metakinetoplastina</taxon>
        <taxon>Trypanosomatida</taxon>
        <taxon>Trypanosomatidae</taxon>
        <taxon>Leishmaniinae</taxon>
        <taxon>Leishmania</taxon>
        <taxon>Leishmania guyanensis species complex</taxon>
    </lineage>
</organism>
<proteinExistence type="predicted"/>
<feature type="region of interest" description="Disordered" evidence="2">
    <location>
        <begin position="53"/>
        <end position="82"/>
    </location>
</feature>
<dbReference type="PANTHER" id="PTHR23159">
    <property type="entry name" value="CENTROSOMAL PROTEIN 2"/>
    <property type="match status" value="1"/>
</dbReference>
<feature type="compositionally biased region" description="Low complexity" evidence="2">
    <location>
        <begin position="61"/>
        <end position="76"/>
    </location>
</feature>
<dbReference type="VEuPathDB" id="TriTrypDB:LPAL13_310010300"/>